<evidence type="ECO:0000256" key="14">
    <source>
        <dbReference type="RuleBase" id="RU362082"/>
    </source>
</evidence>
<evidence type="ECO:0000256" key="9">
    <source>
        <dbReference type="ARBA" id="ARBA00022842"/>
    </source>
</evidence>
<evidence type="ECO:0000259" key="15">
    <source>
        <dbReference type="Pfam" id="PF00122"/>
    </source>
</evidence>
<evidence type="ECO:0000256" key="5">
    <source>
        <dbReference type="ARBA" id="ARBA00022723"/>
    </source>
</evidence>
<dbReference type="InterPro" id="IPR047819">
    <property type="entry name" value="P5A-ATPase_N"/>
</dbReference>
<dbReference type="PRINTS" id="PR00119">
    <property type="entry name" value="CATATPASE"/>
</dbReference>
<dbReference type="Pfam" id="PF13246">
    <property type="entry name" value="Cation_ATPase"/>
    <property type="match status" value="1"/>
</dbReference>
<organism evidence="17 18">
    <name type="scientific">Aphis craccivora</name>
    <name type="common">Cowpea aphid</name>
    <dbReference type="NCBI Taxonomy" id="307492"/>
    <lineage>
        <taxon>Eukaryota</taxon>
        <taxon>Metazoa</taxon>
        <taxon>Ecdysozoa</taxon>
        <taxon>Arthropoda</taxon>
        <taxon>Hexapoda</taxon>
        <taxon>Insecta</taxon>
        <taxon>Pterygota</taxon>
        <taxon>Neoptera</taxon>
        <taxon>Paraneoptera</taxon>
        <taxon>Hemiptera</taxon>
        <taxon>Sternorrhyncha</taxon>
        <taxon>Aphidomorpha</taxon>
        <taxon>Aphidoidea</taxon>
        <taxon>Aphididae</taxon>
        <taxon>Aphidini</taxon>
        <taxon>Aphis</taxon>
        <taxon>Aphis</taxon>
    </lineage>
</organism>
<dbReference type="PROSITE" id="PS01229">
    <property type="entry name" value="COF_2"/>
    <property type="match status" value="1"/>
</dbReference>
<proteinExistence type="inferred from homology"/>
<dbReference type="SFLD" id="SFLDG00002">
    <property type="entry name" value="C1.7:_P-type_atpase_like"/>
    <property type="match status" value="1"/>
</dbReference>
<evidence type="ECO:0000256" key="3">
    <source>
        <dbReference type="ARBA" id="ARBA00022553"/>
    </source>
</evidence>
<dbReference type="PRINTS" id="PR00121">
    <property type="entry name" value="NAKATPASE"/>
</dbReference>
<comment type="catalytic activity">
    <reaction evidence="13 14">
        <text>ATP + H2O = ADP + phosphate + H(+)</text>
        <dbReference type="Rhea" id="RHEA:13065"/>
        <dbReference type="ChEBI" id="CHEBI:15377"/>
        <dbReference type="ChEBI" id="CHEBI:15378"/>
        <dbReference type="ChEBI" id="CHEBI:30616"/>
        <dbReference type="ChEBI" id="CHEBI:43474"/>
        <dbReference type="ChEBI" id="CHEBI:456216"/>
    </reaction>
</comment>
<keyword evidence="3" id="KW-0597">Phosphoprotein</keyword>
<comment type="caution">
    <text evidence="17">The sequence shown here is derived from an EMBL/GenBank/DDBJ whole genome shotgun (WGS) entry which is preliminary data.</text>
</comment>
<dbReference type="NCBIfam" id="TIGR01494">
    <property type="entry name" value="ATPase_P-type"/>
    <property type="match status" value="2"/>
</dbReference>
<keyword evidence="6 14" id="KW-0547">Nucleotide-binding</keyword>
<keyword evidence="18" id="KW-1185">Reference proteome</keyword>
<dbReference type="InterPro" id="IPR018303">
    <property type="entry name" value="ATPase_P-typ_P_site"/>
</dbReference>
<dbReference type="GO" id="GO:0140358">
    <property type="term" value="F:P-type transmembrane transporter activity"/>
    <property type="evidence" value="ECO:0007669"/>
    <property type="project" value="InterPro"/>
</dbReference>
<dbReference type="GO" id="GO:0005524">
    <property type="term" value="F:ATP binding"/>
    <property type="evidence" value="ECO:0007669"/>
    <property type="project" value="UniProtKB-UniRule"/>
</dbReference>
<dbReference type="SUPFAM" id="SSF56784">
    <property type="entry name" value="HAD-like"/>
    <property type="match status" value="1"/>
</dbReference>
<dbReference type="Gene3D" id="3.40.1110.10">
    <property type="entry name" value="Calcium-transporting ATPase, cytoplasmic domain N"/>
    <property type="match status" value="1"/>
</dbReference>
<accession>A0A6G0YFH4</accession>
<dbReference type="AlphaFoldDB" id="A0A6G0YFH4"/>
<dbReference type="InterPro" id="IPR036412">
    <property type="entry name" value="HAD-like_sf"/>
</dbReference>
<dbReference type="SUPFAM" id="SSF81660">
    <property type="entry name" value="Metal cation-transporting ATPase, ATP-binding domain N"/>
    <property type="match status" value="1"/>
</dbReference>
<reference evidence="17 18" key="1">
    <citation type="submission" date="2019-08" db="EMBL/GenBank/DDBJ databases">
        <title>Whole genome of Aphis craccivora.</title>
        <authorList>
            <person name="Voronova N.V."/>
            <person name="Shulinski R.S."/>
            <person name="Bandarenka Y.V."/>
            <person name="Zhorov D.G."/>
            <person name="Warner D."/>
        </authorList>
    </citation>
    <scope>NUCLEOTIDE SEQUENCE [LARGE SCALE GENOMIC DNA]</scope>
    <source>
        <strain evidence="17">180601</strain>
        <tissue evidence="17">Whole Body</tissue>
    </source>
</reference>
<dbReference type="SUPFAM" id="SSF81653">
    <property type="entry name" value="Calcium ATPase, transduction domain A"/>
    <property type="match status" value="1"/>
</dbReference>
<dbReference type="InterPro" id="IPR044492">
    <property type="entry name" value="P_typ_ATPase_HD_dom"/>
</dbReference>
<dbReference type="NCBIfam" id="TIGR01657">
    <property type="entry name" value="P-ATPase-V"/>
    <property type="match status" value="1"/>
</dbReference>
<dbReference type="GO" id="GO:0006874">
    <property type="term" value="P:intracellular calcium ion homeostasis"/>
    <property type="evidence" value="ECO:0007669"/>
    <property type="project" value="TreeGrafter"/>
</dbReference>
<evidence type="ECO:0000256" key="10">
    <source>
        <dbReference type="ARBA" id="ARBA00022967"/>
    </source>
</evidence>
<protein>
    <recommendedName>
        <fullName evidence="14">Cation-transporting ATPase</fullName>
        <ecNumber evidence="14">7.2.2.-</ecNumber>
    </recommendedName>
</protein>
<keyword evidence="10 14" id="KW-1278">Translocase</keyword>
<evidence type="ECO:0000259" key="16">
    <source>
        <dbReference type="Pfam" id="PF12409"/>
    </source>
</evidence>
<feature type="transmembrane region" description="Helical" evidence="14">
    <location>
        <begin position="500"/>
        <end position="519"/>
    </location>
</feature>
<evidence type="ECO:0000256" key="2">
    <source>
        <dbReference type="ARBA" id="ARBA00006000"/>
    </source>
</evidence>
<dbReference type="GO" id="GO:0019829">
    <property type="term" value="F:ATPase-coupled monoatomic cation transmembrane transporter activity"/>
    <property type="evidence" value="ECO:0007669"/>
    <property type="project" value="UniProtKB-UniRule"/>
</dbReference>
<evidence type="ECO:0000313" key="17">
    <source>
        <dbReference type="EMBL" id="KAF0754708.1"/>
    </source>
</evidence>
<feature type="transmembrane region" description="Helical" evidence="14">
    <location>
        <begin position="285"/>
        <end position="305"/>
    </location>
</feature>
<keyword evidence="11 14" id="KW-1133">Transmembrane helix</keyword>
<keyword evidence="12 14" id="KW-0472">Membrane</keyword>
<dbReference type="EMBL" id="VUJU01004336">
    <property type="protein sequence ID" value="KAF0754708.1"/>
    <property type="molecule type" value="Genomic_DNA"/>
</dbReference>
<evidence type="ECO:0000256" key="1">
    <source>
        <dbReference type="ARBA" id="ARBA00004107"/>
    </source>
</evidence>
<dbReference type="FunFam" id="3.40.50.1000:FF:000068">
    <property type="entry name" value="Cation-transporting ATPase"/>
    <property type="match status" value="1"/>
</dbReference>
<feature type="domain" description="P-type ATPase A" evidence="15">
    <location>
        <begin position="322"/>
        <end position="446"/>
    </location>
</feature>
<keyword evidence="7" id="KW-0967">Endosome</keyword>
<comment type="similarity">
    <text evidence="2 14">Belongs to the cation transport ATPase (P-type) (TC 3.A.3) family. Type V subfamily.</text>
</comment>
<dbReference type="Gene3D" id="1.20.1110.10">
    <property type="entry name" value="Calcium-transporting ATPase, transmembrane domain"/>
    <property type="match status" value="1"/>
</dbReference>
<dbReference type="Gene3D" id="2.70.150.10">
    <property type="entry name" value="Calcium-transporting ATPase, cytoplasmic transduction domain A"/>
    <property type="match status" value="1"/>
</dbReference>
<dbReference type="EC" id="7.2.2.-" evidence="14"/>
<evidence type="ECO:0000256" key="6">
    <source>
        <dbReference type="ARBA" id="ARBA00022741"/>
    </source>
</evidence>
<feature type="transmembrane region" description="Helical" evidence="14">
    <location>
        <begin position="58"/>
        <end position="78"/>
    </location>
</feature>
<dbReference type="Proteomes" id="UP000478052">
    <property type="component" value="Unassembled WGS sequence"/>
</dbReference>
<keyword evidence="5 14" id="KW-0479">Metal-binding</keyword>
<keyword evidence="4 14" id="KW-0812">Transmembrane</keyword>
<dbReference type="Pfam" id="PF00122">
    <property type="entry name" value="E1-E2_ATPase"/>
    <property type="match status" value="1"/>
</dbReference>
<feature type="transmembrane region" description="Helical" evidence="14">
    <location>
        <begin position="1036"/>
        <end position="1060"/>
    </location>
</feature>
<keyword evidence="9 14" id="KW-0460">Magnesium</keyword>
<evidence type="ECO:0000256" key="12">
    <source>
        <dbReference type="ARBA" id="ARBA00023136"/>
    </source>
</evidence>
<keyword evidence="8 14" id="KW-0067">ATP-binding</keyword>
<dbReference type="Pfam" id="PF12409">
    <property type="entry name" value="P5-ATPase"/>
    <property type="match status" value="1"/>
</dbReference>
<dbReference type="GO" id="GO:0046872">
    <property type="term" value="F:metal ion binding"/>
    <property type="evidence" value="ECO:0007669"/>
    <property type="project" value="UniProtKB-UniRule"/>
</dbReference>
<sequence length="1250" mass="141337">MASNENCPTVDTGAVFKHNGFNTNSKKEPIISDNSLLNAGEDDEMEIYGYKRSGPMAVIIWILIFLTLGFLRLLFHWWPHWVLYAMYKRCPLNKAERVLIVESYEGMYKSYFVRPVKNVSIKKINKEELLMVNNISKLDSNGVEENPVALEIKSIRIHLNDGSYQGLFHFDIKKKNNKMYINSYFFVLDVSQIRAIEIKKICYVWCDTQGKFQKLVGLDRGLTTAQLHTYKGYSVQEQLIRRCIYGENKINVPIQNIFSLIWLEVLNPLYIFQAFSLVVWFSEGYVYYLGAIVIMSVFGITSSVIQTRANQRTLLETVNTQDKVTVCRDMGGPNCEAIYEEISTTDLVPGDIIVIPRIGFEVPCDIALLCGTCVVNESMLTGESVPVLKTALPNINLLYNEREDANHTLFSGTKVLQARYFSDRKVHGVVLRTGYLTAKGSLVRSILYPPPADFRFDKDTYRFIWILAAVATSGSIYTAVSKASRGLTMFDILVKSLDLFTIVIPPALPAAMTVGRLYALRRLQSHQLSCMNTRVINVCGSIDCICFDKTGTLTEDGLDMWGVVPVENNHDLGLPIRDVTTLSNNHSLKLGMVTCHSLTLLNSTVSGDPLDIKMFESTAWCLEELEVSDASKFDVLIPSIVRNPTTTNNDKQIEIGLIHQFHFSSSLQRMSMITKTIGDPRFIVYTKGSPEMIQSLCIPSTVPSTTNTVLREYTEEGYRVIALAHKELQNCNFVQIPKLRREEVECDLTFAGLVILENRLKDQTTPVIEELQGANMKIIMVTGDNILTAVSVAKECGIVLPSKTVVDVTADESHGCSPKIYYTASGITSPMRATSMFENYHSNKNDLELEARVNGDYSFAMTGRTWAIIRDKFPVLLPRILVKGAIFARMTSEQKQQLIQELQYIGYHVAMCGDGANDCGALRAAHVGVSLSEAESSVASPFTSHIANISCMPRIIREGRAALVTSFGIFKFMVLYSLLEFTSTFILYNIDSNLTDFEYLFIDIGLVVNFMFFFGRNEAFQGSLFKKPPLTRLLSFIPLFSMVANLLVMVSTQVLSFYLVHNFSWFKPFDYTHPKEYKCYENYAVYSVSQFQYIILALIFSYGKPYRGPIYKNTVFFSSLVTMTAICSYVTLFPADWIKELLQLQFPPLIEFPIIVVTLAVVDCILCLGIEYFIVDYLLTKKLKLGSYESNNEHIYHSVKLELDSSPGWPPICKHQPMITSSSLECMRKTEIDTEQFERQERVKTMNTNL</sequence>
<feature type="transmembrane region" description="Helical" evidence="14">
    <location>
        <begin position="1083"/>
        <end position="1102"/>
    </location>
</feature>
<dbReference type="InterPro" id="IPR023298">
    <property type="entry name" value="ATPase_P-typ_TM_dom_sf"/>
</dbReference>
<comment type="subcellular location">
    <subcellularLocation>
        <location evidence="1">Late endosome membrane</location>
        <topology evidence="1">Multi-pass membrane protein</topology>
    </subcellularLocation>
    <subcellularLocation>
        <location evidence="14">Membrane</location>
        <topology evidence="14">Multi-pass membrane protein</topology>
    </subcellularLocation>
</comment>
<dbReference type="Gene3D" id="3.40.50.1000">
    <property type="entry name" value="HAD superfamily/HAD-like"/>
    <property type="match status" value="1"/>
</dbReference>
<dbReference type="FunFam" id="3.40.1110.10:FF:000026">
    <property type="entry name" value="Cation-transporting ATPase"/>
    <property type="match status" value="1"/>
</dbReference>
<dbReference type="GO" id="GO:0031902">
    <property type="term" value="C:late endosome membrane"/>
    <property type="evidence" value="ECO:0007669"/>
    <property type="project" value="UniProtKB-SubCell"/>
</dbReference>
<evidence type="ECO:0000256" key="11">
    <source>
        <dbReference type="ARBA" id="ARBA00022989"/>
    </source>
</evidence>
<evidence type="ECO:0000256" key="7">
    <source>
        <dbReference type="ARBA" id="ARBA00022753"/>
    </source>
</evidence>
<dbReference type="FunFam" id="1.20.1110.10:FF:000023">
    <property type="entry name" value="Cation-transporting ATPase"/>
    <property type="match status" value="1"/>
</dbReference>
<evidence type="ECO:0000256" key="4">
    <source>
        <dbReference type="ARBA" id="ARBA00022692"/>
    </source>
</evidence>
<dbReference type="SUPFAM" id="SSF81665">
    <property type="entry name" value="Calcium ATPase, transmembrane domain M"/>
    <property type="match status" value="1"/>
</dbReference>
<feature type="transmembrane region" description="Helical" evidence="14">
    <location>
        <begin position="463"/>
        <end position="480"/>
    </location>
</feature>
<dbReference type="OrthoDB" id="48943at2759"/>
<feature type="domain" description="P5B-type ATPase N-terminal" evidence="16">
    <location>
        <begin position="41"/>
        <end position="126"/>
    </location>
</feature>
<dbReference type="InterPro" id="IPR059000">
    <property type="entry name" value="ATPase_P-type_domA"/>
</dbReference>
<dbReference type="PANTHER" id="PTHR45630">
    <property type="entry name" value="CATION-TRANSPORTING ATPASE-RELATED"/>
    <property type="match status" value="1"/>
</dbReference>
<dbReference type="GO" id="GO:0015203">
    <property type="term" value="F:polyamine transmembrane transporter activity"/>
    <property type="evidence" value="ECO:0007669"/>
    <property type="project" value="TreeGrafter"/>
</dbReference>
<evidence type="ECO:0000313" key="18">
    <source>
        <dbReference type="Proteomes" id="UP000478052"/>
    </source>
</evidence>
<feature type="transmembrane region" description="Helical" evidence="14">
    <location>
        <begin position="961"/>
        <end position="979"/>
    </location>
</feature>
<gene>
    <name evidence="17" type="ORF">FWK35_00015891</name>
</gene>
<dbReference type="InterPro" id="IPR006544">
    <property type="entry name" value="P-type_TPase_V"/>
</dbReference>
<feature type="transmembrane region" description="Helical" evidence="14">
    <location>
        <begin position="257"/>
        <end position="279"/>
    </location>
</feature>
<dbReference type="InterPro" id="IPR001757">
    <property type="entry name" value="P_typ_ATPase"/>
</dbReference>
<feature type="transmembrane region" description="Helical" evidence="14">
    <location>
        <begin position="1114"/>
        <end position="1132"/>
    </location>
</feature>
<dbReference type="SFLD" id="SFLDS00003">
    <property type="entry name" value="Haloacid_Dehalogenase"/>
    <property type="match status" value="1"/>
</dbReference>
<dbReference type="PROSITE" id="PS00154">
    <property type="entry name" value="ATPASE_E1_E2"/>
    <property type="match status" value="1"/>
</dbReference>
<feature type="transmembrane region" description="Helical" evidence="14">
    <location>
        <begin position="999"/>
        <end position="1015"/>
    </location>
</feature>
<evidence type="ECO:0000256" key="8">
    <source>
        <dbReference type="ARBA" id="ARBA00022840"/>
    </source>
</evidence>
<evidence type="ECO:0000256" key="13">
    <source>
        <dbReference type="ARBA" id="ARBA00049360"/>
    </source>
</evidence>
<dbReference type="PANTHER" id="PTHR45630:SF8">
    <property type="entry name" value="CATION-TRANSPORTING ATPASE"/>
    <property type="match status" value="1"/>
</dbReference>
<dbReference type="InterPro" id="IPR008250">
    <property type="entry name" value="ATPase_P-typ_transduc_dom_A_sf"/>
</dbReference>
<name>A0A6G0YFH4_APHCR</name>
<dbReference type="SFLD" id="SFLDF00027">
    <property type="entry name" value="p-type_atpase"/>
    <property type="match status" value="1"/>
</dbReference>
<dbReference type="GO" id="GO:0016887">
    <property type="term" value="F:ATP hydrolysis activity"/>
    <property type="evidence" value="ECO:0007669"/>
    <property type="project" value="InterPro"/>
</dbReference>
<feature type="transmembrane region" description="Helical" evidence="14">
    <location>
        <begin position="1152"/>
        <end position="1175"/>
    </location>
</feature>
<dbReference type="InterPro" id="IPR023299">
    <property type="entry name" value="ATPase_P-typ_cyto_dom_N"/>
</dbReference>
<dbReference type="InterPro" id="IPR023214">
    <property type="entry name" value="HAD_sf"/>
</dbReference>